<comment type="caution">
    <text evidence="4">The sequence shown here is derived from an EMBL/GenBank/DDBJ whole genome shotgun (WGS) entry which is preliminary data.</text>
</comment>
<accession>A0ABM8Z671</accession>
<gene>
    <name evidence="4" type="ORF">WFA24289_01133</name>
</gene>
<keyword evidence="1" id="KW-0175">Coiled coil</keyword>
<dbReference type="SMART" id="SM00257">
    <property type="entry name" value="LysM"/>
    <property type="match status" value="1"/>
</dbReference>
<dbReference type="EMBL" id="CAKKNS010000004">
    <property type="protein sequence ID" value="CAH0416820.1"/>
    <property type="molecule type" value="Genomic_DNA"/>
</dbReference>
<proteinExistence type="predicted"/>
<evidence type="ECO:0000313" key="5">
    <source>
        <dbReference type="Proteomes" id="UP000789707"/>
    </source>
</evidence>
<keyword evidence="5" id="KW-1185">Reference proteome</keyword>
<reference evidence="4 5" key="1">
    <citation type="submission" date="2021-11" db="EMBL/GenBank/DDBJ databases">
        <authorList>
            <person name="Depoorter E."/>
        </authorList>
    </citation>
    <scope>NUCLEOTIDE SEQUENCE [LARGE SCALE GENOMIC DNA]</scope>
    <source>
        <strain evidence="4 5">LMG 24289</strain>
    </source>
</reference>
<evidence type="ECO:0000256" key="1">
    <source>
        <dbReference type="SAM" id="Coils"/>
    </source>
</evidence>
<dbReference type="SUPFAM" id="SSF54106">
    <property type="entry name" value="LysM domain"/>
    <property type="match status" value="1"/>
</dbReference>
<dbReference type="CDD" id="cd00118">
    <property type="entry name" value="LysM"/>
    <property type="match status" value="1"/>
</dbReference>
<dbReference type="RefSeq" id="WP_230096858.1">
    <property type="nucleotide sequence ID" value="NZ_CAKKNS010000004.1"/>
</dbReference>
<name>A0ABM8Z671_9LACO</name>
<keyword evidence="2" id="KW-0732">Signal</keyword>
<evidence type="ECO:0000313" key="4">
    <source>
        <dbReference type="EMBL" id="CAH0416820.1"/>
    </source>
</evidence>
<dbReference type="Gene3D" id="3.10.350.10">
    <property type="entry name" value="LysM domain"/>
    <property type="match status" value="1"/>
</dbReference>
<protein>
    <recommendedName>
        <fullName evidence="3">LysM domain-containing protein</fullName>
    </recommendedName>
</protein>
<dbReference type="InterPro" id="IPR036779">
    <property type="entry name" value="LysM_dom_sf"/>
</dbReference>
<dbReference type="InterPro" id="IPR018392">
    <property type="entry name" value="LysM"/>
</dbReference>
<dbReference type="Pfam" id="PF01476">
    <property type="entry name" value="LysM"/>
    <property type="match status" value="1"/>
</dbReference>
<sequence length="244" mass="26113">MNNLKKMILTGTGLVAALISTGVVANADSVITVQQGDTVSKLALENNTTIEAIVNANKLSNANLIFVNQKLNIPSAAQQAQQAPVQQVAQQAPVAKQAPVQQVAQQAPAQAAQQQAAQQAQQQAAQVAQQQAAQRAQQQAAQQQAAQQQAAQRAQQQAAQQQAAAQQTTNGSDAAAKQWIASHESGNNYNARNGQFIGMYQLSASYLGGDYSPANQERVANQYVQSRYGSWTNAKAFWQSHNWY</sequence>
<feature type="chain" id="PRO_5046962235" description="LysM domain-containing protein" evidence="2">
    <location>
        <begin position="28"/>
        <end position="244"/>
    </location>
</feature>
<feature type="domain" description="LysM" evidence="3">
    <location>
        <begin position="29"/>
        <end position="73"/>
    </location>
</feature>
<evidence type="ECO:0000259" key="3">
    <source>
        <dbReference type="PROSITE" id="PS51782"/>
    </source>
</evidence>
<feature type="signal peptide" evidence="2">
    <location>
        <begin position="1"/>
        <end position="27"/>
    </location>
</feature>
<dbReference type="Proteomes" id="UP000789707">
    <property type="component" value="Unassembled WGS sequence"/>
</dbReference>
<evidence type="ECO:0000256" key="2">
    <source>
        <dbReference type="SAM" id="SignalP"/>
    </source>
</evidence>
<feature type="coiled-coil region" evidence="1">
    <location>
        <begin position="110"/>
        <end position="164"/>
    </location>
</feature>
<organism evidence="4 5">
    <name type="scientific">Periweissella fabaria</name>
    <dbReference type="NCBI Taxonomy" id="546157"/>
    <lineage>
        <taxon>Bacteria</taxon>
        <taxon>Bacillati</taxon>
        <taxon>Bacillota</taxon>
        <taxon>Bacilli</taxon>
        <taxon>Lactobacillales</taxon>
        <taxon>Lactobacillaceae</taxon>
        <taxon>Periweissella</taxon>
    </lineage>
</organism>
<dbReference type="PROSITE" id="PS51782">
    <property type="entry name" value="LYSM"/>
    <property type="match status" value="1"/>
</dbReference>